<gene>
    <name evidence="9" type="ORF">LRP29_29215</name>
</gene>
<dbReference type="Pfam" id="PF00126">
    <property type="entry name" value="HTH_1"/>
    <property type="match status" value="1"/>
</dbReference>
<dbReference type="GO" id="GO:0003700">
    <property type="term" value="F:DNA-binding transcription factor activity"/>
    <property type="evidence" value="ECO:0007669"/>
    <property type="project" value="InterPro"/>
</dbReference>
<dbReference type="RefSeq" id="WP_245265315.1">
    <property type="nucleotide sequence ID" value="NZ_CP088147.1"/>
</dbReference>
<name>A0AB38TJT6_9HYPH</name>
<organism evidence="9 10">
    <name type="scientific">Mesorhizobium ciceri</name>
    <dbReference type="NCBI Taxonomy" id="39645"/>
    <lineage>
        <taxon>Bacteria</taxon>
        <taxon>Pseudomonadati</taxon>
        <taxon>Pseudomonadota</taxon>
        <taxon>Alphaproteobacteria</taxon>
        <taxon>Hyphomicrobiales</taxon>
        <taxon>Phyllobacteriaceae</taxon>
        <taxon>Mesorhizobium</taxon>
    </lineage>
</organism>
<sequence>MKHRNVTHAASRLNITQSALSARLTRLRHLLNDPLFTMAASGRGMIPTPRASKTSAACRSPSPAIRRGSGNVISGKGRSSAARCRLPG</sequence>
<reference evidence="9 10" key="1">
    <citation type="journal article" date="2022" name="Microbiol. Resour. Announc.">
        <title>Complete Genome Sequence of Mesorhizobium ciceri Strain R30, a Rhizobium Used as a Commercial Inoculant for Chickpea in Argentina.</title>
        <authorList>
            <person name="Foresto E."/>
            <person name="Revale S."/>
            <person name="Primo E."/>
            <person name="Nievas F."/>
            <person name="Carezzano E."/>
            <person name="Puente M."/>
            <person name="Alzari P."/>
            <person name="Mart M."/>
            <person name="Ben-Assaya M."/>
            <person name="Mornico D."/>
            <person name="Santoro M."/>
            <person name="Mart F."/>
            <person name="Giordano W."/>
            <person name="Bogino P."/>
        </authorList>
    </citation>
    <scope>NUCLEOTIDE SEQUENCE [LARGE SCALE GENOMIC DNA]</scope>
    <source>
        <strain evidence="9 10">R30</strain>
    </source>
</reference>
<evidence type="ECO:0000256" key="2">
    <source>
        <dbReference type="ARBA" id="ARBA00022458"/>
    </source>
</evidence>
<feature type="domain" description="HTH lysR-type" evidence="8">
    <location>
        <begin position="1"/>
        <end position="48"/>
    </location>
</feature>
<proteinExistence type="inferred from homology"/>
<keyword evidence="6" id="KW-0804">Transcription</keyword>
<keyword evidence="10" id="KW-1185">Reference proteome</keyword>
<feature type="region of interest" description="Disordered" evidence="7">
    <location>
        <begin position="42"/>
        <end position="88"/>
    </location>
</feature>
<keyword evidence="3" id="KW-0678">Repressor</keyword>
<accession>A0AB38TJT6</accession>
<protein>
    <submittedName>
        <fullName evidence="9">LysR family transcriptional regulator</fullName>
    </submittedName>
</protein>
<dbReference type="InterPro" id="IPR050389">
    <property type="entry name" value="LysR-type_TF"/>
</dbReference>
<evidence type="ECO:0000256" key="7">
    <source>
        <dbReference type="SAM" id="MobiDB-lite"/>
    </source>
</evidence>
<dbReference type="PANTHER" id="PTHR30118">
    <property type="entry name" value="HTH-TYPE TRANSCRIPTIONAL REGULATOR LEUO-RELATED"/>
    <property type="match status" value="1"/>
</dbReference>
<dbReference type="Gene3D" id="1.10.10.10">
    <property type="entry name" value="Winged helix-like DNA-binding domain superfamily/Winged helix DNA-binding domain"/>
    <property type="match status" value="1"/>
</dbReference>
<dbReference type="SUPFAM" id="SSF46785">
    <property type="entry name" value="Winged helix' DNA-binding domain"/>
    <property type="match status" value="1"/>
</dbReference>
<keyword evidence="2" id="KW-0536">Nodulation</keyword>
<dbReference type="InterPro" id="IPR000847">
    <property type="entry name" value="LysR_HTH_N"/>
</dbReference>
<evidence type="ECO:0000256" key="3">
    <source>
        <dbReference type="ARBA" id="ARBA00022491"/>
    </source>
</evidence>
<evidence type="ECO:0000256" key="1">
    <source>
        <dbReference type="ARBA" id="ARBA00009437"/>
    </source>
</evidence>
<dbReference type="PROSITE" id="PS50931">
    <property type="entry name" value="HTH_LYSR"/>
    <property type="match status" value="1"/>
</dbReference>
<evidence type="ECO:0000256" key="6">
    <source>
        <dbReference type="ARBA" id="ARBA00023163"/>
    </source>
</evidence>
<dbReference type="PANTHER" id="PTHR30118:SF6">
    <property type="entry name" value="HTH-TYPE TRANSCRIPTIONAL REGULATOR LEUO"/>
    <property type="match status" value="1"/>
</dbReference>
<dbReference type="InterPro" id="IPR036388">
    <property type="entry name" value="WH-like_DNA-bd_sf"/>
</dbReference>
<evidence type="ECO:0000313" key="9">
    <source>
        <dbReference type="EMBL" id="UTU54974.1"/>
    </source>
</evidence>
<dbReference type="PRINTS" id="PR00039">
    <property type="entry name" value="HTHLYSR"/>
</dbReference>
<dbReference type="GO" id="GO:0003677">
    <property type="term" value="F:DNA binding"/>
    <property type="evidence" value="ECO:0007669"/>
    <property type="project" value="UniProtKB-KW"/>
</dbReference>
<evidence type="ECO:0000256" key="4">
    <source>
        <dbReference type="ARBA" id="ARBA00023015"/>
    </source>
</evidence>
<keyword evidence="4" id="KW-0805">Transcription regulation</keyword>
<dbReference type="EMBL" id="CP088147">
    <property type="protein sequence ID" value="UTU54974.1"/>
    <property type="molecule type" value="Genomic_DNA"/>
</dbReference>
<dbReference type="InterPro" id="IPR036390">
    <property type="entry name" value="WH_DNA-bd_sf"/>
</dbReference>
<comment type="similarity">
    <text evidence="1">Belongs to the LysR transcriptional regulatory family.</text>
</comment>
<evidence type="ECO:0000259" key="8">
    <source>
        <dbReference type="PROSITE" id="PS50931"/>
    </source>
</evidence>
<dbReference type="Proteomes" id="UP001060070">
    <property type="component" value="Chromosome"/>
</dbReference>
<evidence type="ECO:0000313" key="10">
    <source>
        <dbReference type="Proteomes" id="UP001060070"/>
    </source>
</evidence>
<evidence type="ECO:0000256" key="5">
    <source>
        <dbReference type="ARBA" id="ARBA00023125"/>
    </source>
</evidence>
<dbReference type="AlphaFoldDB" id="A0AB38TJT6"/>
<keyword evidence="5" id="KW-0238">DNA-binding</keyword>